<proteinExistence type="predicted"/>
<dbReference type="EMBL" id="BLAL01000180">
    <property type="protein sequence ID" value="GES88675.1"/>
    <property type="molecule type" value="Genomic_DNA"/>
</dbReference>
<dbReference type="Proteomes" id="UP000615446">
    <property type="component" value="Unassembled WGS sequence"/>
</dbReference>
<sequence>MTSTQEICTYNIYEEFTTHFIDMFFRSLRSSSTINLHILLNKTGVNKLKKLQQIGLFEKTKGLKPLITQVTQQKLNNKIVTVICYHLHAIFTLSESQYPKRQEPSKIGNINNALITLELAIIQEMNMDISLPAQH</sequence>
<reference evidence="1" key="1">
    <citation type="submission" date="2019-10" db="EMBL/GenBank/DDBJ databases">
        <title>Conservation and host-specific expression of non-tandemly repeated heterogenous ribosome RNA gene in arbuscular mycorrhizal fungi.</title>
        <authorList>
            <person name="Maeda T."/>
            <person name="Kobayashi Y."/>
            <person name="Nakagawa T."/>
            <person name="Ezawa T."/>
            <person name="Yamaguchi K."/>
            <person name="Bino T."/>
            <person name="Nishimoto Y."/>
            <person name="Shigenobu S."/>
            <person name="Kawaguchi M."/>
        </authorList>
    </citation>
    <scope>NUCLEOTIDE SEQUENCE</scope>
    <source>
        <strain evidence="1">HR1</strain>
    </source>
</reference>
<accession>A0A8H3LM45</accession>
<protein>
    <submittedName>
        <fullName evidence="1">Uncharacterized protein</fullName>
    </submittedName>
</protein>
<evidence type="ECO:0000313" key="1">
    <source>
        <dbReference type="EMBL" id="GES88675.1"/>
    </source>
</evidence>
<dbReference type="AlphaFoldDB" id="A0A8H3LM45"/>
<gene>
    <name evidence="1" type="ORF">RCL2_001561100</name>
</gene>
<evidence type="ECO:0000313" key="2">
    <source>
        <dbReference type="Proteomes" id="UP000615446"/>
    </source>
</evidence>
<organism evidence="1 2">
    <name type="scientific">Rhizophagus clarus</name>
    <dbReference type="NCBI Taxonomy" id="94130"/>
    <lineage>
        <taxon>Eukaryota</taxon>
        <taxon>Fungi</taxon>
        <taxon>Fungi incertae sedis</taxon>
        <taxon>Mucoromycota</taxon>
        <taxon>Glomeromycotina</taxon>
        <taxon>Glomeromycetes</taxon>
        <taxon>Glomerales</taxon>
        <taxon>Glomeraceae</taxon>
        <taxon>Rhizophagus</taxon>
    </lineage>
</organism>
<name>A0A8H3LM45_9GLOM</name>
<comment type="caution">
    <text evidence="1">The sequence shown here is derived from an EMBL/GenBank/DDBJ whole genome shotgun (WGS) entry which is preliminary data.</text>
</comment>